<keyword evidence="4" id="KW-1185">Reference proteome</keyword>
<dbReference type="GO" id="GO:0003677">
    <property type="term" value="F:DNA binding"/>
    <property type="evidence" value="ECO:0007669"/>
    <property type="project" value="InterPro"/>
</dbReference>
<sequence>MPLLEALEEQVLTNLVALRKAAGLSQKQVESQLGLRANTLYDLEKGRLKLSFLQAADLCQLYHADLNDLLAGADAPEPLSRSESNEPPPAPQPSVSSLTALGVISGGIHPFAHAMAQDPVIVAEVGVGQMGKKPLMELLLGELTSTQRRYFVLDLYRYINSVISSDGEIRETEVNLRDTLIEQSQVMLSESEKKSIARAFRKPYFGKSMSKSLPRDAYRHFLIWTLQLVAHCDGRPHHQTQTYIRQVAEHIRLPVSAFRYIEEQIDSARLEEN</sequence>
<comment type="caution">
    <text evidence="3">The sequence shown here is derived from an EMBL/GenBank/DDBJ whole genome shotgun (WGS) entry which is preliminary data.</text>
</comment>
<feature type="region of interest" description="Disordered" evidence="1">
    <location>
        <begin position="74"/>
        <end position="96"/>
    </location>
</feature>
<evidence type="ECO:0000256" key="1">
    <source>
        <dbReference type="SAM" id="MobiDB-lite"/>
    </source>
</evidence>
<dbReference type="Pfam" id="PF13560">
    <property type="entry name" value="HTH_31"/>
    <property type="match status" value="1"/>
</dbReference>
<dbReference type="SUPFAM" id="SSF158682">
    <property type="entry name" value="TerB-like"/>
    <property type="match status" value="1"/>
</dbReference>
<evidence type="ECO:0000313" key="3">
    <source>
        <dbReference type="EMBL" id="EAR09927.1"/>
    </source>
</evidence>
<proteinExistence type="predicted"/>
<dbReference type="AlphaFoldDB" id="A4BDI3"/>
<dbReference type="InterPro" id="IPR001387">
    <property type="entry name" value="Cro/C1-type_HTH"/>
</dbReference>
<organism evidence="3 4">
    <name type="scientific">Reinekea blandensis MED297</name>
    <dbReference type="NCBI Taxonomy" id="314283"/>
    <lineage>
        <taxon>Bacteria</taxon>
        <taxon>Pseudomonadati</taxon>
        <taxon>Pseudomonadota</taxon>
        <taxon>Gammaproteobacteria</taxon>
        <taxon>Oceanospirillales</taxon>
        <taxon>Saccharospirillaceae</taxon>
        <taxon>Reinekea</taxon>
    </lineage>
</organism>
<accession>A4BDI3</accession>
<feature type="domain" description="HTH cro/C1-type" evidence="2">
    <location>
        <begin position="15"/>
        <end position="69"/>
    </location>
</feature>
<dbReference type="PROSITE" id="PS50943">
    <property type="entry name" value="HTH_CROC1"/>
    <property type="match status" value="1"/>
</dbReference>
<dbReference type="HOGENOM" id="CLU_1018920_0_0_6"/>
<evidence type="ECO:0000313" key="4">
    <source>
        <dbReference type="Proteomes" id="UP000005953"/>
    </source>
</evidence>
<dbReference type="EMBL" id="AAOE01000007">
    <property type="protein sequence ID" value="EAR09927.1"/>
    <property type="molecule type" value="Genomic_DNA"/>
</dbReference>
<dbReference type="Gene3D" id="1.10.3680.10">
    <property type="entry name" value="TerB-like"/>
    <property type="match status" value="1"/>
</dbReference>
<dbReference type="CDD" id="cd00093">
    <property type="entry name" value="HTH_XRE"/>
    <property type="match status" value="1"/>
</dbReference>
<dbReference type="SMART" id="SM00530">
    <property type="entry name" value="HTH_XRE"/>
    <property type="match status" value="1"/>
</dbReference>
<dbReference type="Gene3D" id="1.10.260.40">
    <property type="entry name" value="lambda repressor-like DNA-binding domains"/>
    <property type="match status" value="1"/>
</dbReference>
<reference evidence="3 4" key="1">
    <citation type="submission" date="2006-02" db="EMBL/GenBank/DDBJ databases">
        <authorList>
            <person name="Pinhassi J."/>
            <person name="Pedros-Alio C."/>
            <person name="Ferriera S."/>
            <person name="Johnson J."/>
            <person name="Kravitz S."/>
            <person name="Halpern A."/>
            <person name="Remington K."/>
            <person name="Beeson K."/>
            <person name="Tran B."/>
            <person name="Rogers Y.-H."/>
            <person name="Friedman R."/>
            <person name="Venter J.C."/>
        </authorList>
    </citation>
    <scope>NUCLEOTIDE SEQUENCE [LARGE SCALE GENOMIC DNA]</scope>
    <source>
        <strain evidence="3 4">MED297</strain>
    </source>
</reference>
<name>A4BDI3_9GAMM</name>
<dbReference type="SUPFAM" id="SSF47413">
    <property type="entry name" value="lambda repressor-like DNA-binding domains"/>
    <property type="match status" value="1"/>
</dbReference>
<dbReference type="InterPro" id="IPR010982">
    <property type="entry name" value="Lambda_DNA-bd_dom_sf"/>
</dbReference>
<dbReference type="InterPro" id="IPR029024">
    <property type="entry name" value="TerB-like"/>
</dbReference>
<evidence type="ECO:0000259" key="2">
    <source>
        <dbReference type="PROSITE" id="PS50943"/>
    </source>
</evidence>
<protein>
    <recommendedName>
        <fullName evidence="2">HTH cro/C1-type domain-containing protein</fullName>
    </recommendedName>
</protein>
<gene>
    <name evidence="3" type="ORF">MED297_06244</name>
</gene>
<dbReference type="STRING" id="314283.MED297_06244"/>
<dbReference type="Proteomes" id="UP000005953">
    <property type="component" value="Unassembled WGS sequence"/>
</dbReference>